<dbReference type="SUPFAM" id="SSF56112">
    <property type="entry name" value="Protein kinase-like (PK-like)"/>
    <property type="match status" value="1"/>
</dbReference>
<dbReference type="GO" id="GO:0004672">
    <property type="term" value="F:protein kinase activity"/>
    <property type="evidence" value="ECO:0007669"/>
    <property type="project" value="InterPro"/>
</dbReference>
<dbReference type="AlphaFoldDB" id="G4WR68"/>
<dbReference type="GO" id="GO:0005524">
    <property type="term" value="F:ATP binding"/>
    <property type="evidence" value="ECO:0007669"/>
    <property type="project" value="InterPro"/>
</dbReference>
<evidence type="ECO:0000259" key="4">
    <source>
        <dbReference type="PROSITE" id="PS51782"/>
    </source>
</evidence>
<dbReference type="PANTHER" id="PTHR45927:SF2">
    <property type="entry name" value="SERINE_THREONINE RECEPTOR-LIKE KINASE NFP"/>
    <property type="match status" value="1"/>
</dbReference>
<evidence type="ECO:0000256" key="2">
    <source>
        <dbReference type="SAM" id="SignalP"/>
    </source>
</evidence>
<dbReference type="InterPro" id="IPR052611">
    <property type="entry name" value="Plant_RLK_LysM"/>
</dbReference>
<dbReference type="InterPro" id="IPR056561">
    <property type="entry name" value="NFP_LYK_LysM1"/>
</dbReference>
<keyword evidence="1" id="KW-1133">Transmembrane helix</keyword>
<feature type="signal peptide" evidence="2">
    <location>
        <begin position="1"/>
        <end position="26"/>
    </location>
</feature>
<keyword evidence="1" id="KW-0812">Transmembrane</keyword>
<gene>
    <name evidence="5" type="primary">nfr5</name>
</gene>
<dbReference type="PROSITE" id="PS51782">
    <property type="entry name" value="LYSM"/>
    <property type="match status" value="1"/>
</dbReference>
<protein>
    <submittedName>
        <fullName evidence="5">Nod-factor receptor 5</fullName>
    </submittedName>
</protein>
<dbReference type="InterPro" id="IPR000719">
    <property type="entry name" value="Prot_kinase_dom"/>
</dbReference>
<feature type="domain" description="Protein kinase" evidence="3">
    <location>
        <begin position="280"/>
        <end position="570"/>
    </location>
</feature>
<dbReference type="InterPro" id="IPR059144">
    <property type="entry name" value="NFP_LysM3"/>
</dbReference>
<dbReference type="InterPro" id="IPR059143">
    <property type="entry name" value="NFP_LysM2"/>
</dbReference>
<feature type="transmembrane region" description="Helical" evidence="1">
    <location>
        <begin position="241"/>
        <end position="267"/>
    </location>
</feature>
<dbReference type="Pfam" id="PF07714">
    <property type="entry name" value="PK_Tyr_Ser-Thr"/>
    <property type="match status" value="1"/>
</dbReference>
<keyword evidence="1" id="KW-0472">Membrane</keyword>
<keyword evidence="5" id="KW-0675">Receptor</keyword>
<name>G4WR68_GALOF</name>
<dbReference type="Gene3D" id="1.10.510.10">
    <property type="entry name" value="Transferase(Phosphotransferase) domain 1"/>
    <property type="match status" value="2"/>
</dbReference>
<evidence type="ECO:0000256" key="1">
    <source>
        <dbReference type="SAM" id="Phobius"/>
    </source>
</evidence>
<dbReference type="GO" id="GO:0005886">
    <property type="term" value="C:plasma membrane"/>
    <property type="evidence" value="ECO:0007669"/>
    <property type="project" value="UniProtKB-ARBA"/>
</dbReference>
<dbReference type="PROSITE" id="PS50011">
    <property type="entry name" value="PROTEIN_KINASE_DOM"/>
    <property type="match status" value="1"/>
</dbReference>
<dbReference type="Pfam" id="PF23446">
    <property type="entry name" value="LysM1_NFP_LYK"/>
    <property type="match status" value="1"/>
</dbReference>
<keyword evidence="2" id="KW-0732">Signal</keyword>
<dbReference type="InterPro" id="IPR001245">
    <property type="entry name" value="Ser-Thr/Tyr_kinase_cat_dom"/>
</dbReference>
<dbReference type="Pfam" id="PF23462">
    <property type="entry name" value="LysM3_NFP"/>
    <property type="match status" value="1"/>
</dbReference>
<accession>G4WR68</accession>
<evidence type="ECO:0000259" key="3">
    <source>
        <dbReference type="PROSITE" id="PS50011"/>
    </source>
</evidence>
<sequence>MAVFFFPSSSQCLFLAPMLFLTNISAQSQQLSRTNFTCPVDSPPSCKTYVTYIAQSPNFLSLTNISNLFDISSLSISKASNIDEDSKLIPNQVLLVPVTCGCTGNRSFANISYSIKTDDYYKLISATLFQNLTNYLEMEAANPSLNPNLLPLDAKVVVPLFCRCPSKNQLNKGIKYLITYVWKANDNVTLVSSKFGASQGDMLTQNNFTAAANLPILIPVTNLPKLNQPPSNGSKSSRKKFPVIIGISLGSTFFIVVLTLSLVYVYCLKMKRLNRSTSLAETADKLLSGVSGYVSKPTMYEIDVIMEATNDLSDQCKIGESVYKANIDSRNLAVKKIKKDASEELKILQKVNHGNLVKLMGVSSDNDGNCFLVYEYAENGSLDDWLFSEASKTSNSIVSSLTWSQRIGIAMDVAVGLQYMHEHTYPRIIHRYITTSNILIDSNFKAKIANFSMARTSTNSMMPKIDVFAFGVVLIELLTGKKALTTKENGEVVIMWKDFWKIFDLEENKEEGLRKWMDPKLENFYPIDNALSLASLAVSCTADKSLSRPTIAEIVLCLSLANQSSSDPTLERSLTSGLDVEDTQIVTSIIAR</sequence>
<feature type="chain" id="PRO_5003470814" evidence="2">
    <location>
        <begin position="27"/>
        <end position="592"/>
    </location>
</feature>
<dbReference type="Gene3D" id="3.30.200.20">
    <property type="entry name" value="Phosphorylase Kinase, domain 1"/>
    <property type="match status" value="1"/>
</dbReference>
<evidence type="ECO:0000313" key="5">
    <source>
        <dbReference type="EMBL" id="AEQ49619.1"/>
    </source>
</evidence>
<dbReference type="InterPro" id="IPR011009">
    <property type="entry name" value="Kinase-like_dom_sf"/>
</dbReference>
<proteinExistence type="predicted"/>
<reference evidence="5" key="1">
    <citation type="journal article" date="2011" name="Mol. Ecol.">
        <title>Galega orientalis is more diverse than Galega officinalis in Caucasus-whole-genome AFLP analysis and phylogenetics of symbiosis-related genes.</title>
        <authorList>
            <person name="Osterman J."/>
            <person name="Chizhevskaja E.P."/>
            <person name="Andronov E.E."/>
            <person name="Fewer D.P."/>
            <person name="Terefework Z."/>
            <person name="Roumiantseva M.L."/>
            <person name="Onichtchouk O.P."/>
            <person name="Dresler-Nurmi A."/>
            <person name="Simarov B.V."/>
            <person name="Dzyubenko N.I."/>
            <person name="Lindstrom K."/>
        </authorList>
    </citation>
    <scope>NUCLEOTIDE SEQUENCE</scope>
    <source>
        <strain evidence="5">G046/127</strain>
    </source>
</reference>
<dbReference type="PANTHER" id="PTHR45927">
    <property type="entry name" value="LYSM-DOMAIN RECEPTOR-LIKE KINASE-RELATED"/>
    <property type="match status" value="1"/>
</dbReference>
<reference evidence="5" key="2">
    <citation type="submission" date="2011-01" db="EMBL/GenBank/DDBJ databases">
        <authorList>
            <person name="Chizhevskaya E.P."/>
            <person name="Andronov E.E."/>
            <person name="Lindstrom K."/>
        </authorList>
    </citation>
    <scope>NUCLEOTIDE SEQUENCE</scope>
    <source>
        <strain evidence="5">G046/127</strain>
    </source>
</reference>
<organism evidence="5">
    <name type="scientific">Galega officinalis</name>
    <name type="common">Goat's rue</name>
    <name type="synonym">Galega bicolor</name>
    <dbReference type="NCBI Taxonomy" id="47101"/>
    <lineage>
        <taxon>Eukaryota</taxon>
        <taxon>Viridiplantae</taxon>
        <taxon>Streptophyta</taxon>
        <taxon>Embryophyta</taxon>
        <taxon>Tracheophyta</taxon>
        <taxon>Spermatophyta</taxon>
        <taxon>Magnoliopsida</taxon>
        <taxon>eudicotyledons</taxon>
        <taxon>Gunneridae</taxon>
        <taxon>Pentapetalae</taxon>
        <taxon>rosids</taxon>
        <taxon>fabids</taxon>
        <taxon>Fabales</taxon>
        <taxon>Fabaceae</taxon>
        <taxon>Papilionoideae</taxon>
        <taxon>50 kb inversion clade</taxon>
        <taxon>NPAAA clade</taxon>
        <taxon>Hologalegina</taxon>
        <taxon>IRL clade</taxon>
        <taxon>Galegeae</taxon>
        <taxon>Galega</taxon>
    </lineage>
</organism>
<dbReference type="EMBL" id="JF275976">
    <property type="protein sequence ID" value="AEQ49619.1"/>
    <property type="molecule type" value="Genomic_DNA"/>
</dbReference>
<dbReference type="Pfam" id="PF23457">
    <property type="entry name" value="LysM2_NFP"/>
    <property type="match status" value="1"/>
</dbReference>
<feature type="domain" description="LysM" evidence="4">
    <location>
        <begin position="50"/>
        <end position="96"/>
    </location>
</feature>
<dbReference type="InterPro" id="IPR018392">
    <property type="entry name" value="LysM"/>
</dbReference>